<dbReference type="STRING" id="1003.SAMN04488541_1001205"/>
<evidence type="ECO:0008006" key="3">
    <source>
        <dbReference type="Google" id="ProtNLM"/>
    </source>
</evidence>
<sequence>MTEDKIKNIIKKYIPAEAVTQVVKWLIQYKVHLKIAAPRRSILGNYRSPDGKYGHRISINSNLNPYAFLLTFVHELAHLTTYEKYRHLVLPHGIEWKREFQKLMSLFFDKHIFPKEIEEALQNYMSNPAASSCRDENLMRLLRKYDKETHVIHLEEVAPNSYFQIDDGRIFLKGEKLRKNYKCIEQKTKKAYRIHGLMPVIPIKIKTST</sequence>
<proteinExistence type="predicted"/>
<dbReference type="AlphaFoldDB" id="A0A1I2AKN2"/>
<dbReference type="RefSeq" id="WP_091538452.1">
    <property type="nucleotide sequence ID" value="NZ_FONY01000001.1"/>
</dbReference>
<gene>
    <name evidence="1" type="ORF">SAMN04488541_1001205</name>
</gene>
<evidence type="ECO:0000313" key="1">
    <source>
        <dbReference type="EMBL" id="SFE44277.1"/>
    </source>
</evidence>
<name>A0A1I2AKN2_9BACT</name>
<keyword evidence="2" id="KW-1185">Reference proteome</keyword>
<protein>
    <recommendedName>
        <fullName evidence="3">SprT-like family protein</fullName>
    </recommendedName>
</protein>
<organism evidence="1 2">
    <name type="scientific">Thermoflexibacter ruber</name>
    <dbReference type="NCBI Taxonomy" id="1003"/>
    <lineage>
        <taxon>Bacteria</taxon>
        <taxon>Pseudomonadati</taxon>
        <taxon>Bacteroidota</taxon>
        <taxon>Cytophagia</taxon>
        <taxon>Cytophagales</taxon>
        <taxon>Thermoflexibacteraceae</taxon>
        <taxon>Thermoflexibacter</taxon>
    </lineage>
</organism>
<accession>A0A1I2AKN2</accession>
<dbReference type="EMBL" id="FONY01000001">
    <property type="protein sequence ID" value="SFE44277.1"/>
    <property type="molecule type" value="Genomic_DNA"/>
</dbReference>
<dbReference type="Proteomes" id="UP000199513">
    <property type="component" value="Unassembled WGS sequence"/>
</dbReference>
<evidence type="ECO:0000313" key="2">
    <source>
        <dbReference type="Proteomes" id="UP000199513"/>
    </source>
</evidence>
<dbReference type="OrthoDB" id="267364at2"/>
<reference evidence="1 2" key="1">
    <citation type="submission" date="2016-10" db="EMBL/GenBank/DDBJ databases">
        <authorList>
            <person name="de Groot N.N."/>
        </authorList>
    </citation>
    <scope>NUCLEOTIDE SEQUENCE [LARGE SCALE GENOMIC DNA]</scope>
    <source>
        <strain>GEY</strain>
        <strain evidence="2">DSM 9560</strain>
    </source>
</reference>